<sequence length="673" mass="71275">MDNSLYIGPDTAPDRYRLVRSIGRGGEATLYLAELKLAGETEPVVVKVLDSKVTLSPEHFAKVSEKWNEQAELLRFVHRLGVVGVREHFEGPPTHRQGKGDDTAGRALYLVMNHVDGLDLRDWRAERSMDTPGERREAMRCLEQLADVLDWLHLGKGTPSGRTVVHGDLSPGNVMVDGNGQATLVDFGLSKLTADHQTVEVWFTPGYAAPEVFEGKRSPATDRYAFGAIAYFLLSGESPPSTPEQLRAAFRQLPVIATVDEERVDRILSVFSPEPRDRPDTLSSWVRELRFAVVSTKSAAADSVGQPAPPSTPPPPARPPADAVPPPPKPAFGPALTGSSVPPVPPPTTVPPSTPLHPPAAFSASPTQPTPPAQPTPPPPVPTPTGDPFPAQVGFQTPAPQPAPVPQAAPVPQPEPVVTPEPAPGADTARLTVPDPVVTPRPAPEPSRPDDPEPPRRRGRRGLKVAGAVLAMLVVAGATAAGMKALEGDDEKPNNTAKPGATVTVTQTQTQGAPPPTDDQPDGENQGTGETGDPSADGASSVTQADEQSLTTMSPISENSEFAIEAAAIDGKDYSDAFVVDSGCGSTLEFNLNRDWKELNLVAGIEDNSPNSSARLIINIDGKPLFNEQIALGEPHDLKLDVSGGLRLSITVEDPREYCSSGIVGLGSPMLTR</sequence>
<reference evidence="7 8" key="1">
    <citation type="submission" date="2015-10" db="EMBL/GenBank/DDBJ databases">
        <title>Draft genome sequence of pyrrolomycin-producing Streptomyces vitaminophilus.</title>
        <authorList>
            <person name="Graham D.E."/>
            <person name="Mahan K.M."/>
            <person name="Klingeman D.M."/>
            <person name="Hettich R.L."/>
            <person name="Parry R.J."/>
        </authorList>
    </citation>
    <scope>NUCLEOTIDE SEQUENCE [LARGE SCALE GENOMIC DNA]</scope>
    <source>
        <strain evidence="7 8">ATCC 31673</strain>
    </source>
</reference>
<feature type="region of interest" description="Disordered" evidence="5">
    <location>
        <begin position="485"/>
        <end position="557"/>
    </location>
</feature>
<feature type="compositionally biased region" description="Pro residues" evidence="5">
    <location>
        <begin position="399"/>
        <end position="423"/>
    </location>
</feature>
<feature type="compositionally biased region" description="Pro residues" evidence="5">
    <location>
        <begin position="307"/>
        <end position="331"/>
    </location>
</feature>
<evidence type="ECO:0000313" key="7">
    <source>
        <dbReference type="EMBL" id="KRV49379.1"/>
    </source>
</evidence>
<dbReference type="PROSITE" id="PS00109">
    <property type="entry name" value="PROTEIN_KINASE_TYR"/>
    <property type="match status" value="1"/>
</dbReference>
<dbReference type="EMBL" id="LLZU01000012">
    <property type="protein sequence ID" value="KRV49379.1"/>
    <property type="molecule type" value="Genomic_DNA"/>
</dbReference>
<dbReference type="InterPro" id="IPR011009">
    <property type="entry name" value="Kinase-like_dom_sf"/>
</dbReference>
<protein>
    <recommendedName>
        <fullName evidence="6">Protein kinase domain-containing protein</fullName>
    </recommendedName>
</protein>
<dbReference type="Proteomes" id="UP000050867">
    <property type="component" value="Unassembled WGS sequence"/>
</dbReference>
<dbReference type="AlphaFoldDB" id="A0A0T6LTG4"/>
<dbReference type="GO" id="GO:0005737">
    <property type="term" value="C:cytoplasm"/>
    <property type="evidence" value="ECO:0007669"/>
    <property type="project" value="TreeGrafter"/>
</dbReference>
<gene>
    <name evidence="7" type="ORF">AQ490_20525</name>
</gene>
<dbReference type="PANTHER" id="PTHR24346">
    <property type="entry name" value="MAP/MICROTUBULE AFFINITY-REGULATING KINASE"/>
    <property type="match status" value="1"/>
</dbReference>
<dbReference type="InterPro" id="IPR013222">
    <property type="entry name" value="Glyco_hyd_98_carb-bd"/>
</dbReference>
<keyword evidence="3" id="KW-0067">ATP-binding</keyword>
<evidence type="ECO:0000256" key="2">
    <source>
        <dbReference type="ARBA" id="ARBA00022741"/>
    </source>
</evidence>
<dbReference type="Pfam" id="PF00069">
    <property type="entry name" value="Pkinase"/>
    <property type="match status" value="1"/>
</dbReference>
<feature type="compositionally biased region" description="Low complexity" evidence="5">
    <location>
        <begin position="499"/>
        <end position="512"/>
    </location>
</feature>
<dbReference type="STRING" id="76728.AQ490_20525"/>
<accession>A0A0T6LTG4</accession>
<dbReference type="InterPro" id="IPR038637">
    <property type="entry name" value="NPCBM_sf"/>
</dbReference>
<feature type="compositionally biased region" description="Polar residues" evidence="5">
    <location>
        <begin position="538"/>
        <end position="557"/>
    </location>
</feature>
<dbReference type="GO" id="GO:0005524">
    <property type="term" value="F:ATP binding"/>
    <property type="evidence" value="ECO:0007669"/>
    <property type="project" value="UniProtKB-KW"/>
</dbReference>
<feature type="compositionally biased region" description="Basic and acidic residues" evidence="5">
    <location>
        <begin position="447"/>
        <end position="456"/>
    </location>
</feature>
<evidence type="ECO:0000256" key="5">
    <source>
        <dbReference type="SAM" id="MobiDB-lite"/>
    </source>
</evidence>
<dbReference type="PANTHER" id="PTHR24346:SF30">
    <property type="entry name" value="MATERNAL EMBRYONIC LEUCINE ZIPPER KINASE"/>
    <property type="match status" value="1"/>
</dbReference>
<evidence type="ECO:0000256" key="4">
    <source>
        <dbReference type="ARBA" id="ARBA00023170"/>
    </source>
</evidence>
<dbReference type="PROSITE" id="PS50011">
    <property type="entry name" value="PROTEIN_KINASE_DOM"/>
    <property type="match status" value="1"/>
</dbReference>
<keyword evidence="8" id="KW-1185">Reference proteome</keyword>
<dbReference type="eggNOG" id="COG0515">
    <property type="taxonomic scope" value="Bacteria"/>
</dbReference>
<dbReference type="GO" id="GO:0004674">
    <property type="term" value="F:protein serine/threonine kinase activity"/>
    <property type="evidence" value="ECO:0007669"/>
    <property type="project" value="TreeGrafter"/>
</dbReference>
<feature type="domain" description="Protein kinase" evidence="6">
    <location>
        <begin position="16"/>
        <end position="291"/>
    </location>
</feature>
<dbReference type="GO" id="GO:0016020">
    <property type="term" value="C:membrane"/>
    <property type="evidence" value="ECO:0007669"/>
    <property type="project" value="UniProtKB-SubCell"/>
</dbReference>
<dbReference type="CDD" id="cd14014">
    <property type="entry name" value="STKc_PknB_like"/>
    <property type="match status" value="1"/>
</dbReference>
<dbReference type="Pfam" id="PF08305">
    <property type="entry name" value="NPCBM"/>
    <property type="match status" value="1"/>
</dbReference>
<evidence type="ECO:0000256" key="1">
    <source>
        <dbReference type="ARBA" id="ARBA00004479"/>
    </source>
</evidence>
<feature type="compositionally biased region" description="Pro residues" evidence="5">
    <location>
        <begin position="437"/>
        <end position="446"/>
    </location>
</feature>
<comment type="caution">
    <text evidence="7">The sequence shown here is derived from an EMBL/GenBank/DDBJ whole genome shotgun (WGS) entry which is preliminary data.</text>
</comment>
<feature type="compositionally biased region" description="Pro residues" evidence="5">
    <location>
        <begin position="342"/>
        <end position="358"/>
    </location>
</feature>
<keyword evidence="2" id="KW-0547">Nucleotide-binding</keyword>
<feature type="compositionally biased region" description="Pro residues" evidence="5">
    <location>
        <begin position="368"/>
        <end position="387"/>
    </location>
</feature>
<evidence type="ECO:0000256" key="3">
    <source>
        <dbReference type="ARBA" id="ARBA00022840"/>
    </source>
</evidence>
<dbReference type="Gene3D" id="1.10.510.10">
    <property type="entry name" value="Transferase(Phosphotransferase) domain 1"/>
    <property type="match status" value="1"/>
</dbReference>
<comment type="subcellular location">
    <subcellularLocation>
        <location evidence="1">Membrane</location>
        <topology evidence="1">Single-pass type I membrane protein</topology>
    </subcellularLocation>
</comment>
<proteinExistence type="predicted"/>
<name>A0A0T6LTG4_WENVI</name>
<dbReference type="GO" id="GO:0035556">
    <property type="term" value="P:intracellular signal transduction"/>
    <property type="evidence" value="ECO:0007669"/>
    <property type="project" value="TreeGrafter"/>
</dbReference>
<dbReference type="SUPFAM" id="SSF56112">
    <property type="entry name" value="Protein kinase-like (PK-like)"/>
    <property type="match status" value="1"/>
</dbReference>
<dbReference type="InterPro" id="IPR000719">
    <property type="entry name" value="Prot_kinase_dom"/>
</dbReference>
<evidence type="ECO:0000313" key="8">
    <source>
        <dbReference type="Proteomes" id="UP000050867"/>
    </source>
</evidence>
<keyword evidence="4" id="KW-0675">Receptor</keyword>
<dbReference type="Gene3D" id="2.60.120.1060">
    <property type="entry name" value="NPCBM/NEW2 domain"/>
    <property type="match status" value="1"/>
</dbReference>
<dbReference type="InterPro" id="IPR008979">
    <property type="entry name" value="Galactose-bd-like_sf"/>
</dbReference>
<dbReference type="SUPFAM" id="SSF49785">
    <property type="entry name" value="Galactose-binding domain-like"/>
    <property type="match status" value="1"/>
</dbReference>
<organism evidence="7 8">
    <name type="scientific">Wenjunlia vitaminophila</name>
    <name type="common">Streptomyces vitaminophilus</name>
    <dbReference type="NCBI Taxonomy" id="76728"/>
    <lineage>
        <taxon>Bacteria</taxon>
        <taxon>Bacillati</taxon>
        <taxon>Actinomycetota</taxon>
        <taxon>Actinomycetes</taxon>
        <taxon>Kitasatosporales</taxon>
        <taxon>Streptomycetaceae</taxon>
        <taxon>Wenjunlia</taxon>
    </lineage>
</organism>
<feature type="compositionally biased region" description="Low complexity" evidence="5">
    <location>
        <begin position="332"/>
        <end position="341"/>
    </location>
</feature>
<dbReference type="RefSeq" id="WP_018383483.1">
    <property type="nucleotide sequence ID" value="NZ_LLZU01000012.1"/>
</dbReference>
<evidence type="ECO:0000259" key="6">
    <source>
        <dbReference type="PROSITE" id="PS50011"/>
    </source>
</evidence>
<dbReference type="InterPro" id="IPR008266">
    <property type="entry name" value="Tyr_kinase_AS"/>
</dbReference>
<feature type="region of interest" description="Disordered" evidence="5">
    <location>
        <begin position="298"/>
        <end position="464"/>
    </location>
</feature>